<protein>
    <submittedName>
        <fullName evidence="1">Uncharacterized protein</fullName>
    </submittedName>
</protein>
<evidence type="ECO:0000313" key="2">
    <source>
        <dbReference type="Proteomes" id="UP000596660"/>
    </source>
</evidence>
<dbReference type="Gramene" id="AUR62044104-RA">
    <property type="protein sequence ID" value="AUR62044104-RA:cds"/>
    <property type="gene ID" value="AUR62044104"/>
</dbReference>
<dbReference type="PANTHER" id="PTHR34835">
    <property type="entry name" value="OS07G0283600 PROTEIN-RELATED"/>
    <property type="match status" value="1"/>
</dbReference>
<organism evidence="1 2">
    <name type="scientific">Chenopodium quinoa</name>
    <name type="common">Quinoa</name>
    <dbReference type="NCBI Taxonomy" id="63459"/>
    <lineage>
        <taxon>Eukaryota</taxon>
        <taxon>Viridiplantae</taxon>
        <taxon>Streptophyta</taxon>
        <taxon>Embryophyta</taxon>
        <taxon>Tracheophyta</taxon>
        <taxon>Spermatophyta</taxon>
        <taxon>Magnoliopsida</taxon>
        <taxon>eudicotyledons</taxon>
        <taxon>Gunneridae</taxon>
        <taxon>Pentapetalae</taxon>
        <taxon>Caryophyllales</taxon>
        <taxon>Chenopodiaceae</taxon>
        <taxon>Chenopodioideae</taxon>
        <taxon>Atripliceae</taxon>
        <taxon>Chenopodium</taxon>
    </lineage>
</organism>
<dbReference type="Proteomes" id="UP000596660">
    <property type="component" value="Unplaced"/>
</dbReference>
<accession>A0A803NDB3</accession>
<dbReference type="PANTHER" id="PTHR34835:SF34">
    <property type="entry name" value="OS08G0555500 PROTEIN"/>
    <property type="match status" value="1"/>
</dbReference>
<sequence>MGRIDPEKKVLTAGDGRELPLCLEQWRYIFRLPRGTNQVPVKVKNATMQVRVDGIVQHYGEVKPDGTCHIKIQQTVDELPLMPINTEHEKDEFMKAFLLAMLGLLICPTTNGQSLATSLLPAVSIGDGVQYFDWCACAHSWLMTCVIDFRRRLNKIGSEVWTEKKFVAAIQADLLPSLDYGKVKTVDVAYGERNPMVGRDSCQPLEVRVADEVLDMIRPLYERMEKKLEKKIEKIFEKNMEKVFEKYMEKELE</sequence>
<keyword evidence="2" id="KW-1185">Reference proteome</keyword>
<reference evidence="1" key="2">
    <citation type="submission" date="2021-03" db="UniProtKB">
        <authorList>
            <consortium name="EnsemblPlants"/>
        </authorList>
    </citation>
    <scope>IDENTIFICATION</scope>
</reference>
<name>A0A803NDB3_CHEQI</name>
<dbReference type="EnsemblPlants" id="AUR62044104-RA">
    <property type="protein sequence ID" value="AUR62044104-RA:cds"/>
    <property type="gene ID" value="AUR62044104"/>
</dbReference>
<reference evidence="1" key="1">
    <citation type="journal article" date="2017" name="Nature">
        <title>The genome of Chenopodium quinoa.</title>
        <authorList>
            <person name="Jarvis D.E."/>
            <person name="Ho Y.S."/>
            <person name="Lightfoot D.J."/>
            <person name="Schmoeckel S.M."/>
            <person name="Li B."/>
            <person name="Borm T.J.A."/>
            <person name="Ohyanagi H."/>
            <person name="Mineta K."/>
            <person name="Michell C.T."/>
            <person name="Saber N."/>
            <person name="Kharbatia N.M."/>
            <person name="Rupper R.R."/>
            <person name="Sharp A.R."/>
            <person name="Dally N."/>
            <person name="Boughton B.A."/>
            <person name="Woo Y.H."/>
            <person name="Gao G."/>
            <person name="Schijlen E.G.W.M."/>
            <person name="Guo X."/>
            <person name="Momin A.A."/>
            <person name="Negrao S."/>
            <person name="Al-Babili S."/>
            <person name="Gehring C."/>
            <person name="Roessner U."/>
            <person name="Jung C."/>
            <person name="Murphy K."/>
            <person name="Arold S.T."/>
            <person name="Gojobori T."/>
            <person name="van der Linden C.G."/>
            <person name="van Loo E.N."/>
            <person name="Jellen E.N."/>
            <person name="Maughan P.J."/>
            <person name="Tester M."/>
        </authorList>
    </citation>
    <scope>NUCLEOTIDE SEQUENCE [LARGE SCALE GENOMIC DNA]</scope>
    <source>
        <strain evidence="1">cv. PI 614886</strain>
    </source>
</reference>
<evidence type="ECO:0000313" key="1">
    <source>
        <dbReference type="EnsemblPlants" id="AUR62044104-RA:cds"/>
    </source>
</evidence>
<proteinExistence type="predicted"/>
<dbReference type="AlphaFoldDB" id="A0A803NDB3"/>